<dbReference type="RefSeq" id="WP_073496530.1">
    <property type="nucleotide sequence ID" value="NZ_FRBI01000005.1"/>
</dbReference>
<dbReference type="EMBL" id="FRBI01000005">
    <property type="protein sequence ID" value="SHL64002.1"/>
    <property type="molecule type" value="Genomic_DNA"/>
</dbReference>
<evidence type="ECO:0000256" key="1">
    <source>
        <dbReference type="SAM" id="MobiDB-lite"/>
    </source>
</evidence>
<keyword evidence="2" id="KW-0812">Transmembrane</keyword>
<accession>A0A1M7C9P0</accession>
<keyword evidence="4" id="KW-1185">Reference proteome</keyword>
<gene>
    <name evidence="3" type="ORF">SAMN05216499_105181</name>
</gene>
<name>A0A1M7C9P0_9ACTN</name>
<sequence>MRRDGSTKRGTCTAAAQKLGIRTASRTPAAKRRTFAAVSRRGVYTAVAALLALTALQGVQGGPAAADGTPGPGAPATWQPQGQVIAGAATTADAPAMRPGVTYRDTIKVGETRIYGITLVDKSSAYASAFALPAPGTRVAYGDGIELKLVSADGDTCDSVDAHFRDDGAVRPVGSAVSRLIGVDSSCQDANQYDLSVHRTSNGTSDPGVWPLELRLVLEPPLKSGAAAGHAPKGTGTASPTPLTSGTAQQARGGTSFDTAAAVKTGIWKDKVLPGETRFYKVPVDWGQQATVFSDFSSVQTIDSAGFVISGVRLAAYSPVRQLIDDQEHLYEGTPTSLHEQLAPVSYANRAADDSDVARVRYAGWYYFAVSVHPDVAKETGGAVPVTLRVDVSGTAQAAPDYDGDPKAAGIGVDAHDVSAANGAPQSAGPSASGESAKRFLGFAALGAGTVLVLSLAVWTLTARRRAAAVQDAVTQPSPPRSGFGPPPSW</sequence>
<feature type="compositionally biased region" description="Pro residues" evidence="1">
    <location>
        <begin position="477"/>
        <end position="490"/>
    </location>
</feature>
<evidence type="ECO:0000313" key="3">
    <source>
        <dbReference type="EMBL" id="SHL64002.1"/>
    </source>
</evidence>
<dbReference type="AlphaFoldDB" id="A0A1M7C9P0"/>
<dbReference type="Proteomes" id="UP000184111">
    <property type="component" value="Unassembled WGS sequence"/>
</dbReference>
<feature type="region of interest" description="Disordered" evidence="1">
    <location>
        <begin position="225"/>
        <end position="254"/>
    </location>
</feature>
<feature type="transmembrane region" description="Helical" evidence="2">
    <location>
        <begin position="440"/>
        <end position="461"/>
    </location>
</feature>
<proteinExistence type="predicted"/>
<organism evidence="3 4">
    <name type="scientific">Actinacidiphila paucisporea</name>
    <dbReference type="NCBI Taxonomy" id="310782"/>
    <lineage>
        <taxon>Bacteria</taxon>
        <taxon>Bacillati</taxon>
        <taxon>Actinomycetota</taxon>
        <taxon>Actinomycetes</taxon>
        <taxon>Kitasatosporales</taxon>
        <taxon>Streptomycetaceae</taxon>
        <taxon>Actinacidiphila</taxon>
    </lineage>
</organism>
<feature type="compositionally biased region" description="Polar residues" evidence="1">
    <location>
        <begin position="236"/>
        <end position="254"/>
    </location>
</feature>
<feature type="region of interest" description="Disordered" evidence="1">
    <location>
        <begin position="471"/>
        <end position="490"/>
    </location>
</feature>
<evidence type="ECO:0000256" key="2">
    <source>
        <dbReference type="SAM" id="Phobius"/>
    </source>
</evidence>
<dbReference type="STRING" id="310782.SAMN05216499_105181"/>
<protein>
    <submittedName>
        <fullName evidence="3">Uncharacterized protein</fullName>
    </submittedName>
</protein>
<evidence type="ECO:0000313" key="4">
    <source>
        <dbReference type="Proteomes" id="UP000184111"/>
    </source>
</evidence>
<keyword evidence="2" id="KW-0472">Membrane</keyword>
<dbReference type="OrthoDB" id="4333421at2"/>
<reference evidence="3 4" key="1">
    <citation type="submission" date="2016-11" db="EMBL/GenBank/DDBJ databases">
        <authorList>
            <person name="Jaros S."/>
            <person name="Januszkiewicz K."/>
            <person name="Wedrychowicz H."/>
        </authorList>
    </citation>
    <scope>NUCLEOTIDE SEQUENCE [LARGE SCALE GENOMIC DNA]</scope>
    <source>
        <strain evidence="3 4">CGMCC 4.2025</strain>
    </source>
</reference>
<keyword evidence="2" id="KW-1133">Transmembrane helix</keyword>